<comment type="caution">
    <text evidence="4">The sequence shown here is derived from an EMBL/GenBank/DDBJ whole genome shotgun (WGS) entry which is preliminary data.</text>
</comment>
<dbReference type="Pfam" id="PF07508">
    <property type="entry name" value="Recombinase"/>
    <property type="match status" value="1"/>
</dbReference>
<protein>
    <submittedName>
        <fullName evidence="4">Recombinase family protein</fullName>
    </submittedName>
</protein>
<dbReference type="RefSeq" id="WP_262396120.1">
    <property type="nucleotide sequence ID" value="NZ_JACRTD010000011.1"/>
</dbReference>
<sequence length="534" mass="61304">MRIFIYSRKSVYSGKGESIENQVEMCRQYIEAYIDGGKNAEISVYEDEGFSGKTLERPQFQKMLEDTKKQKVDYLVCYRLDRISRSVGDFAPLAEDLMSREIRFICIREQFDTSTPMGRAMMYIASVFAQLERETIAQRVRDNMFMLARTGRWLGGTPPTGFSSEKTQDIIIDGKIKTSSKLKLDPAEIQTVKIIYQKYLELRSLSGVSKYLSRENIYSRTGKPYSLAGIKDILQNPVYCTADRDAWEYFSSLGCDMGFFPDQCCARYGLLAYHRRDHSRQGNPRTPVSQWVVAIGKHPGILSSRDWIKTQRLLREKNLKSPRKPPQSYNDYSLLSGRIFCAGCKAQMLPKRRSNSQTLFDYICSNKLKAQGLCHCQNLSGKQADSLVCDFLMCHFQEGEGIFSLLEGLKRTFQFSCSPAADLDALIEKKQQAIQSVMDVLCVSQDKKAVSQHLTARIEELDRQLSDLKRQKSLKDDLFTQKGSPSLHALAGTFADFKVIFPSLTIHEKREFLQLFVQRMEWDGKELHMFLYQK</sequence>
<dbReference type="Pfam" id="PF13408">
    <property type="entry name" value="Zn_ribbon_recom"/>
    <property type="match status" value="1"/>
</dbReference>
<dbReference type="PANTHER" id="PTHR30461:SF23">
    <property type="entry name" value="DNA RECOMBINASE-RELATED"/>
    <property type="match status" value="1"/>
</dbReference>
<dbReference type="InterPro" id="IPR036162">
    <property type="entry name" value="Resolvase-like_N_sf"/>
</dbReference>
<name>A0A926EMV7_9FIRM</name>
<dbReference type="GO" id="GO:0000150">
    <property type="term" value="F:DNA strand exchange activity"/>
    <property type="evidence" value="ECO:0007669"/>
    <property type="project" value="InterPro"/>
</dbReference>
<dbReference type="CDD" id="cd03768">
    <property type="entry name" value="SR_ResInv"/>
    <property type="match status" value="1"/>
</dbReference>
<dbReference type="InterPro" id="IPR038109">
    <property type="entry name" value="DNA_bind_recomb_sf"/>
</dbReference>
<feature type="coiled-coil region" evidence="1">
    <location>
        <begin position="451"/>
        <end position="478"/>
    </location>
</feature>
<dbReference type="PANTHER" id="PTHR30461">
    <property type="entry name" value="DNA-INVERTASE FROM LAMBDOID PROPHAGE"/>
    <property type="match status" value="1"/>
</dbReference>
<dbReference type="Gene3D" id="3.40.50.1390">
    <property type="entry name" value="Resolvase, N-terminal catalytic domain"/>
    <property type="match status" value="1"/>
</dbReference>
<dbReference type="EMBL" id="JACRTD010000011">
    <property type="protein sequence ID" value="MBC8586398.1"/>
    <property type="molecule type" value="Genomic_DNA"/>
</dbReference>
<evidence type="ECO:0000259" key="2">
    <source>
        <dbReference type="PROSITE" id="PS51736"/>
    </source>
</evidence>
<dbReference type="PROSITE" id="PS51736">
    <property type="entry name" value="RECOMBINASES_3"/>
    <property type="match status" value="1"/>
</dbReference>
<proteinExistence type="predicted"/>
<dbReference type="Pfam" id="PF00239">
    <property type="entry name" value="Resolvase"/>
    <property type="match status" value="1"/>
</dbReference>
<keyword evidence="1" id="KW-0175">Coiled coil</keyword>
<dbReference type="Proteomes" id="UP000623678">
    <property type="component" value="Unassembled WGS sequence"/>
</dbReference>
<dbReference type="AlphaFoldDB" id="A0A926EMV7"/>
<evidence type="ECO:0000313" key="4">
    <source>
        <dbReference type="EMBL" id="MBC8586398.1"/>
    </source>
</evidence>
<evidence type="ECO:0000256" key="1">
    <source>
        <dbReference type="SAM" id="Coils"/>
    </source>
</evidence>
<evidence type="ECO:0000259" key="3">
    <source>
        <dbReference type="PROSITE" id="PS51737"/>
    </source>
</evidence>
<dbReference type="InterPro" id="IPR011109">
    <property type="entry name" value="DNA_bind_recombinase_dom"/>
</dbReference>
<accession>A0A926EMV7</accession>
<feature type="domain" description="Recombinase" evidence="3">
    <location>
        <begin position="172"/>
        <end position="320"/>
    </location>
</feature>
<dbReference type="InterPro" id="IPR006119">
    <property type="entry name" value="Resolv_N"/>
</dbReference>
<dbReference type="PROSITE" id="PS51737">
    <property type="entry name" value="RECOMBINASE_DNA_BIND"/>
    <property type="match status" value="1"/>
</dbReference>
<dbReference type="GO" id="GO:0003677">
    <property type="term" value="F:DNA binding"/>
    <property type="evidence" value="ECO:0007669"/>
    <property type="project" value="InterPro"/>
</dbReference>
<dbReference type="Gene3D" id="3.90.1750.20">
    <property type="entry name" value="Putative Large Serine Recombinase, Chain B, Domain 2"/>
    <property type="match status" value="1"/>
</dbReference>
<reference evidence="4" key="1">
    <citation type="submission" date="2020-08" db="EMBL/GenBank/DDBJ databases">
        <title>Genome public.</title>
        <authorList>
            <person name="Liu C."/>
            <person name="Sun Q."/>
        </authorList>
    </citation>
    <scope>NUCLEOTIDE SEQUENCE</scope>
    <source>
        <strain evidence="4">NSJ-64</strain>
    </source>
</reference>
<gene>
    <name evidence="4" type="ORF">H8705_12485</name>
</gene>
<dbReference type="InterPro" id="IPR025827">
    <property type="entry name" value="Zn_ribbon_recom_dom"/>
</dbReference>
<keyword evidence="5" id="KW-1185">Reference proteome</keyword>
<dbReference type="InterPro" id="IPR050639">
    <property type="entry name" value="SSR_resolvase"/>
</dbReference>
<dbReference type="SMART" id="SM00857">
    <property type="entry name" value="Resolvase"/>
    <property type="match status" value="1"/>
</dbReference>
<evidence type="ECO:0000313" key="5">
    <source>
        <dbReference type="Proteomes" id="UP000623678"/>
    </source>
</evidence>
<organism evidence="4 5">
    <name type="scientific">Youxingia wuxianensis</name>
    <dbReference type="NCBI Taxonomy" id="2763678"/>
    <lineage>
        <taxon>Bacteria</taxon>
        <taxon>Bacillati</taxon>
        <taxon>Bacillota</taxon>
        <taxon>Clostridia</taxon>
        <taxon>Eubacteriales</taxon>
        <taxon>Oscillospiraceae</taxon>
        <taxon>Youxingia</taxon>
    </lineage>
</organism>
<feature type="domain" description="Resolvase/invertase-type recombinase catalytic" evidence="2">
    <location>
        <begin position="2"/>
        <end position="151"/>
    </location>
</feature>
<dbReference type="SUPFAM" id="SSF53041">
    <property type="entry name" value="Resolvase-like"/>
    <property type="match status" value="1"/>
</dbReference>